<dbReference type="Pfam" id="PF00067">
    <property type="entry name" value="p450"/>
    <property type="match status" value="1"/>
</dbReference>
<evidence type="ECO:0000256" key="2">
    <source>
        <dbReference type="ARBA" id="ARBA00010617"/>
    </source>
</evidence>
<gene>
    <name evidence="4" type="ORF">BGW38_010937</name>
</gene>
<comment type="cofactor">
    <cofactor evidence="1">
        <name>heme</name>
        <dbReference type="ChEBI" id="CHEBI:30413"/>
    </cofactor>
</comment>
<organism evidence="4 5">
    <name type="scientific">Lunasporangiospora selenospora</name>
    <dbReference type="NCBI Taxonomy" id="979761"/>
    <lineage>
        <taxon>Eukaryota</taxon>
        <taxon>Fungi</taxon>
        <taxon>Fungi incertae sedis</taxon>
        <taxon>Mucoromycota</taxon>
        <taxon>Mortierellomycotina</taxon>
        <taxon>Mortierellomycetes</taxon>
        <taxon>Mortierellales</taxon>
        <taxon>Mortierellaceae</taxon>
        <taxon>Lunasporangiospora</taxon>
    </lineage>
</organism>
<evidence type="ECO:0000256" key="1">
    <source>
        <dbReference type="ARBA" id="ARBA00001971"/>
    </source>
</evidence>
<dbReference type="GO" id="GO:0016705">
    <property type="term" value="F:oxidoreductase activity, acting on paired donors, with incorporation or reduction of molecular oxygen"/>
    <property type="evidence" value="ECO:0007669"/>
    <property type="project" value="InterPro"/>
</dbReference>
<keyword evidence="5" id="KW-1185">Reference proteome</keyword>
<evidence type="ECO:0000313" key="5">
    <source>
        <dbReference type="Proteomes" id="UP000780801"/>
    </source>
</evidence>
<dbReference type="InterPro" id="IPR036396">
    <property type="entry name" value="Cyt_P450_sf"/>
</dbReference>
<proteinExistence type="inferred from homology"/>
<dbReference type="GO" id="GO:0004497">
    <property type="term" value="F:monooxygenase activity"/>
    <property type="evidence" value="ECO:0007669"/>
    <property type="project" value="InterPro"/>
</dbReference>
<dbReference type="InterPro" id="IPR001128">
    <property type="entry name" value="Cyt_P450"/>
</dbReference>
<protein>
    <recommendedName>
        <fullName evidence="6">Cytochrome P450</fullName>
    </recommendedName>
</protein>
<dbReference type="Proteomes" id="UP000780801">
    <property type="component" value="Unassembled WGS sequence"/>
</dbReference>
<reference evidence="4" key="1">
    <citation type="journal article" date="2020" name="Fungal Divers.">
        <title>Resolving the Mortierellaceae phylogeny through synthesis of multi-gene phylogenetics and phylogenomics.</title>
        <authorList>
            <person name="Vandepol N."/>
            <person name="Liber J."/>
            <person name="Desiro A."/>
            <person name="Na H."/>
            <person name="Kennedy M."/>
            <person name="Barry K."/>
            <person name="Grigoriev I.V."/>
            <person name="Miller A.N."/>
            <person name="O'Donnell K."/>
            <person name="Stajich J.E."/>
            <person name="Bonito G."/>
        </authorList>
    </citation>
    <scope>NUCLEOTIDE SEQUENCE</scope>
    <source>
        <strain evidence="4">KOD1015</strain>
    </source>
</reference>
<dbReference type="OrthoDB" id="1844152at2759"/>
<evidence type="ECO:0008006" key="6">
    <source>
        <dbReference type="Google" id="ProtNLM"/>
    </source>
</evidence>
<name>A0A9P6FVJ9_9FUNG</name>
<keyword evidence="3" id="KW-0479">Metal-binding</keyword>
<dbReference type="GO" id="GO:0020037">
    <property type="term" value="F:heme binding"/>
    <property type="evidence" value="ECO:0007669"/>
    <property type="project" value="InterPro"/>
</dbReference>
<dbReference type="AlphaFoldDB" id="A0A9P6FVJ9"/>
<evidence type="ECO:0000256" key="3">
    <source>
        <dbReference type="ARBA" id="ARBA00022723"/>
    </source>
</evidence>
<dbReference type="SUPFAM" id="SSF48264">
    <property type="entry name" value="Cytochrome P450"/>
    <property type="match status" value="1"/>
</dbReference>
<sequence>MIGLVSNASGLVVSEALRAAIPLGIGLASAAYLTAKAVSSKPNTSIPMVSLRAGDSTHDNEYNDDQDEFMARCEEECGPVFRVLYMNMDMTVVSGPLIREVFMNETFSAGDSIEELVGLRSFFTSIIKSNRDVDSRTIHEIVRDKVTLNLEMFTPRIVSQLVNNLDGKLEQLGTVVSDENEKATRILVESPLKMLQEMVAGAMASVFVGKEIAENREVIETFIYATMDFAKAFGSGQPRKATLWGKLSNKTRYNAHNPLNPLHKHLRVLVNAAEPVIIERRRREAEAIEKNIEYDRPDDVLQKLLDSTDKYGFVDIEDVCGHILILILASVHTTTDSSTNLLYYLAAFPQYIEQLNEERKEVLDLQQRTREEERQALINKNEVIPPELDPSHDRDMTSAAVKKMVHMDSFVREVFRHACPGRFLAIQELKTIGMLFVERFSSLEIQDPSYTKKALRSRMGTPMSTGLYFTKRT</sequence>
<dbReference type="EMBL" id="JAABOA010000977">
    <property type="protein sequence ID" value="KAF9582645.1"/>
    <property type="molecule type" value="Genomic_DNA"/>
</dbReference>
<accession>A0A9P6FVJ9</accession>
<comment type="caution">
    <text evidence="4">The sequence shown here is derived from an EMBL/GenBank/DDBJ whole genome shotgun (WGS) entry which is preliminary data.</text>
</comment>
<dbReference type="PANTHER" id="PTHR46206">
    <property type="entry name" value="CYTOCHROME P450"/>
    <property type="match status" value="1"/>
</dbReference>
<comment type="similarity">
    <text evidence="2">Belongs to the cytochrome P450 family.</text>
</comment>
<dbReference type="Gene3D" id="1.10.630.10">
    <property type="entry name" value="Cytochrome P450"/>
    <property type="match status" value="1"/>
</dbReference>
<dbReference type="GO" id="GO:0005506">
    <property type="term" value="F:iron ion binding"/>
    <property type="evidence" value="ECO:0007669"/>
    <property type="project" value="InterPro"/>
</dbReference>
<evidence type="ECO:0000313" key="4">
    <source>
        <dbReference type="EMBL" id="KAF9582645.1"/>
    </source>
</evidence>